<organism evidence="2 3">
    <name type="scientific">Chryseosolibacter histidini</name>
    <dbReference type="NCBI Taxonomy" id="2782349"/>
    <lineage>
        <taxon>Bacteria</taxon>
        <taxon>Pseudomonadati</taxon>
        <taxon>Bacteroidota</taxon>
        <taxon>Cytophagia</taxon>
        <taxon>Cytophagales</taxon>
        <taxon>Chryseotaleaceae</taxon>
        <taxon>Chryseosolibacter</taxon>
    </lineage>
</organism>
<comment type="caution">
    <text evidence="2">The sequence shown here is derived from an EMBL/GenBank/DDBJ whole genome shotgun (WGS) entry which is preliminary data.</text>
</comment>
<evidence type="ECO:0000313" key="2">
    <source>
        <dbReference type="EMBL" id="MBT1696529.1"/>
    </source>
</evidence>
<feature type="chain" id="PRO_5042828868" evidence="1">
    <location>
        <begin position="22"/>
        <end position="141"/>
    </location>
</feature>
<reference evidence="2 3" key="1">
    <citation type="submission" date="2021-05" db="EMBL/GenBank/DDBJ databases">
        <title>A Polyphasic approach of four new species of the genus Ohtaekwangia: Ohtaekwangia histidinii sp. nov., Ohtaekwangia cretensis sp. nov., Ohtaekwangia indiensis sp. nov., Ohtaekwangia reichenbachii sp. nov. from diverse environment.</title>
        <authorList>
            <person name="Octaviana S."/>
        </authorList>
    </citation>
    <scope>NUCLEOTIDE SEQUENCE [LARGE SCALE GENOMIC DNA]</scope>
    <source>
        <strain evidence="2 3">PWU4</strain>
    </source>
</reference>
<dbReference type="RefSeq" id="WP_254161812.1">
    <property type="nucleotide sequence ID" value="NZ_JAHESF010000005.1"/>
</dbReference>
<dbReference type="Proteomes" id="UP001319200">
    <property type="component" value="Unassembled WGS sequence"/>
</dbReference>
<gene>
    <name evidence="2" type="ORF">KK083_06580</name>
</gene>
<accession>A0AAP2DJ61</accession>
<keyword evidence="3" id="KW-1185">Reference proteome</keyword>
<evidence type="ECO:0000313" key="3">
    <source>
        <dbReference type="Proteomes" id="UP001319200"/>
    </source>
</evidence>
<dbReference type="InterPro" id="IPR018673">
    <property type="entry name" value="DUF2141"/>
</dbReference>
<keyword evidence="1" id="KW-0732">Signal</keyword>
<evidence type="ECO:0000256" key="1">
    <source>
        <dbReference type="SAM" id="SignalP"/>
    </source>
</evidence>
<sequence length="141" mass="15061">MKTKYVFFGIVCLLAASRAIAQSTLEVTVKNIREAKGSVRIALFTNEQDFLKKAAHAKVVDATGKEIKVVFEGLTPGVYGVSVFHDANGNGTLDKNLMGMPTEGFAFGNNAMGMFGPPSFEKAQVTVGPGASSHVIDLKYM</sequence>
<dbReference type="Pfam" id="PF09912">
    <property type="entry name" value="DUF2141"/>
    <property type="match status" value="1"/>
</dbReference>
<feature type="signal peptide" evidence="1">
    <location>
        <begin position="1"/>
        <end position="21"/>
    </location>
</feature>
<dbReference type="EMBL" id="JAHESF010000005">
    <property type="protein sequence ID" value="MBT1696529.1"/>
    <property type="molecule type" value="Genomic_DNA"/>
</dbReference>
<dbReference type="AlphaFoldDB" id="A0AAP2DJ61"/>
<proteinExistence type="predicted"/>
<protein>
    <submittedName>
        <fullName evidence="2">DUF2141 domain-containing protein</fullName>
    </submittedName>
</protein>
<name>A0AAP2DJ61_9BACT</name>